<dbReference type="EMBL" id="MFFF01000017">
    <property type="protein sequence ID" value="OGE99724.1"/>
    <property type="molecule type" value="Genomic_DNA"/>
</dbReference>
<dbReference type="InterPro" id="IPR050696">
    <property type="entry name" value="FtsA/MreB"/>
</dbReference>
<dbReference type="InterPro" id="IPR005883">
    <property type="entry name" value="PilM"/>
</dbReference>
<proteinExistence type="predicted"/>
<dbReference type="GO" id="GO:0051301">
    <property type="term" value="P:cell division"/>
    <property type="evidence" value="ECO:0007669"/>
    <property type="project" value="InterPro"/>
</dbReference>
<dbReference type="Gene3D" id="3.30.1490.300">
    <property type="match status" value="1"/>
</dbReference>
<evidence type="ECO:0000313" key="2">
    <source>
        <dbReference type="EMBL" id="OGE99724.1"/>
    </source>
</evidence>
<protein>
    <recommendedName>
        <fullName evidence="1">SHS2 domain-containing protein</fullName>
    </recommendedName>
</protein>
<dbReference type="SUPFAM" id="SSF53067">
    <property type="entry name" value="Actin-like ATPase domain"/>
    <property type="match status" value="2"/>
</dbReference>
<accession>A0A1F5QC09</accession>
<evidence type="ECO:0000313" key="3">
    <source>
        <dbReference type="Proteomes" id="UP000177235"/>
    </source>
</evidence>
<dbReference type="PIRSF" id="PIRSF019169">
    <property type="entry name" value="PilM"/>
    <property type="match status" value="1"/>
</dbReference>
<dbReference type="InterPro" id="IPR003494">
    <property type="entry name" value="SHS2_FtsA"/>
</dbReference>
<dbReference type="NCBIfam" id="TIGR01175">
    <property type="entry name" value="pilM"/>
    <property type="match status" value="1"/>
</dbReference>
<dbReference type="CDD" id="cd24049">
    <property type="entry name" value="ASKHA_NBD_PilM"/>
    <property type="match status" value="1"/>
</dbReference>
<dbReference type="InterPro" id="IPR043129">
    <property type="entry name" value="ATPase_NBD"/>
</dbReference>
<dbReference type="PANTHER" id="PTHR32432">
    <property type="entry name" value="CELL DIVISION PROTEIN FTSA-RELATED"/>
    <property type="match status" value="1"/>
</dbReference>
<dbReference type="Gene3D" id="3.30.420.40">
    <property type="match status" value="2"/>
</dbReference>
<feature type="domain" description="SHS2" evidence="1">
    <location>
        <begin position="9"/>
        <end position="174"/>
    </location>
</feature>
<dbReference type="SMART" id="SM00842">
    <property type="entry name" value="FtsA"/>
    <property type="match status" value="1"/>
</dbReference>
<dbReference type="Pfam" id="PF11104">
    <property type="entry name" value="PilM_2"/>
    <property type="match status" value="1"/>
</dbReference>
<gene>
    <name evidence="2" type="ORF">A3J05_01830</name>
</gene>
<dbReference type="PANTHER" id="PTHR32432:SF3">
    <property type="entry name" value="ETHANOLAMINE UTILIZATION PROTEIN EUTJ"/>
    <property type="match status" value="1"/>
</dbReference>
<sequence length="337" mass="36605">MFFSRSKSKLGVDIGTSTIKVVQLKRDNGKFLLETYGMVNAASQVMSKADVDVISQTAGVLKTLLEKAKVTTKKVIASLPNNIVFVSVIDMPALSDKELKNAIEWEARRYVPLPLEEVTLSWSVMRESQTAEKIKVLITAVPTTVIENYLRMFKLAGLDPQALEIEALALIRSLAGSRQDAFIIVDIGARNTSLNLVDKGFLRISRNLPVGGDTITSGIAQSLKISPGRAEQFKMDLGLSGDLQQIPQVMKASLESIKNETGQLVKIYEASGGTISEIIFAGSGAYLPGLSVYFSDLGIKASLGNPFKFIEYDERLKTALPKVSMGLSIALGLAMRE</sequence>
<reference evidence="2 3" key="1">
    <citation type="journal article" date="2016" name="Nat. Commun.">
        <title>Thousands of microbial genomes shed light on interconnected biogeochemical processes in an aquifer system.</title>
        <authorList>
            <person name="Anantharaman K."/>
            <person name="Brown C.T."/>
            <person name="Hug L.A."/>
            <person name="Sharon I."/>
            <person name="Castelle C.J."/>
            <person name="Probst A.J."/>
            <person name="Thomas B.C."/>
            <person name="Singh A."/>
            <person name="Wilkins M.J."/>
            <person name="Karaoz U."/>
            <person name="Brodie E.L."/>
            <person name="Williams K.H."/>
            <person name="Hubbard S.S."/>
            <person name="Banfield J.F."/>
        </authorList>
    </citation>
    <scope>NUCLEOTIDE SEQUENCE [LARGE SCALE GENOMIC DNA]</scope>
</reference>
<evidence type="ECO:0000259" key="1">
    <source>
        <dbReference type="SMART" id="SM00842"/>
    </source>
</evidence>
<organism evidence="2 3">
    <name type="scientific">Candidatus Doudnabacteria bacterium RIFCSPLOWO2_02_FULL_48_13</name>
    <dbReference type="NCBI Taxonomy" id="1817845"/>
    <lineage>
        <taxon>Bacteria</taxon>
        <taxon>Candidatus Doudnaibacteriota</taxon>
    </lineage>
</organism>
<comment type="caution">
    <text evidence="2">The sequence shown here is derived from an EMBL/GenBank/DDBJ whole genome shotgun (WGS) entry which is preliminary data.</text>
</comment>
<dbReference type="Proteomes" id="UP000177235">
    <property type="component" value="Unassembled WGS sequence"/>
</dbReference>
<dbReference type="AlphaFoldDB" id="A0A1F5QC09"/>
<name>A0A1F5QC09_9BACT</name>